<dbReference type="OrthoDB" id="9767116at2"/>
<dbReference type="Pfam" id="PF17973">
    <property type="entry name" value="bMG10"/>
    <property type="match status" value="1"/>
</dbReference>
<dbReference type="InterPro" id="IPR002890">
    <property type="entry name" value="MG2"/>
</dbReference>
<reference evidence="6" key="1">
    <citation type="journal article" date="2017" name="Biotechnol. Biofuels">
        <title>Evaluation of environmental bacterial communities as a factor affecting the growth of duckweed Lemna minor.</title>
        <authorList>
            <person name="Ishizawa H."/>
            <person name="Kuroda M."/>
            <person name="Morikawa M."/>
            <person name="Ike M."/>
        </authorList>
    </citation>
    <scope>NUCLEOTIDE SEQUENCE [LARGE SCALE GENOMIC DNA]</scope>
    <source>
        <strain evidence="6">M6</strain>
    </source>
</reference>
<sequence>MIDWRNRTVLSAAAAVLISGFCVGFLTAKATEGGFRKASPQGQIPITETMGKLFGKVRDKNAPRSGGMKPAGFAVWKQRLDTSGASPQACIEFSKPLDASKSYGDYVLVSPELPSAPAVTVKGSELCVGGFGFTDRRVTLLKGLPSAGKDTLKQNADVDFAFGEKPPYVGFAGNGVILPREESDGVAVESLNVSTLAFEVWRVGDRNLVRKTISAPDATAEGDYDYEWGEDSPKGEGYKIWSGKVAVKGGAGERVTTVFPLGAVLKDLKAGAYVVKVRDASGGRDKKEGDQPAQARRWILFTDMALTTYTGTTGVDVVVRSLKTARPVGSVRLALVAQNGEELASANSTADGRVHFDKALLKGEDALSPKMIMAYGPAEDFTAMDIHASPMDFSSQGVGGRSDEKLTGDSGIGGRTANALVDGYLYTDRGIYRPGETVRLVALVRDPDGKAIKDRKGALVVYRPSGVEAFRYPFAQTPQGFAYANIALPKSAPRGQWRAKLLIEGIDEEQGSAGFAVEDFAPQRLGVDMKADVERPLTAVNETRAVQVAARFLYGASGSGLTVSGSARVRVDRNPFPKYKDYRFGNEQTPFDEQYADLPQTATDAEGKAVLPFASAYDTDQPLTALVTASVFEPGGRPVREVETLRIRTKPVYVGVKLDTKDSKGGENPVTAFSLIALNAQGAPVTARGVKIKLISENWNYDWYQQDGRWQWRRTSKDVVISDKDYEIGAASPLNFENRLGWGDYRLEITQPSTGAKTVIRFAAGWGAPSDGTEAPDFVRLTAGSQTYAQGDTISLTLKSPYKGEAQIAVANDRLIDLKTVSVGDNGTTVRLKTDARWGGGAYVMVSVVQPRDPVDASKPRRAMGLIYVPLDPKNRKLNVTLDLKDKVFRPDFSKSGQAIIDVPVKVEGAGLGKTARVSLAVVDQGIINLTKFKTPDPAGFYFGKRALGLEYRDDYGRLLDPNMGAAADVFGGDQIGGDGLTTTPIKTVALWSGVVNTGLDGKAHIKLPVGKFNGELKIMAVAWTDDAVGSAEDKLTVRQPVVAELALPRFLAPGDKAYATLELNNVEGKPGLYESLVKGFNGIVTAFKKAFNIGQGQRVQEGILIQAPSTVGVSRINLALSGQGYGFDEDYQIQTRMGWGAQTRTVIDQQAPGAVFTLPPDLLNGLQPGSATVQVSYSPFRGIDPGPLAAALNRYPYGCTEQIVSAAYPWLYVSGADAARAQTILKGAVNRLLDRQSADGAFGLWRAGDGEAEGWIGAYATDFLIEARKRGVYVPQEVIDKAMNAMRDLSKPEGFTSVSYRLKIEEGPWWNAMAAKSVSEEMRSRASAYALYVMAKAGSGDLARLRWYHDVQFKAERSPVSKAQVGAALALMGDKARARSAFRQAAQGMGYKATYDWYQSPLRDVAAVIALAYEAGELDTAKALIPLLERHVKGPDEMNTQEQAQVLKAASLMLAQAGPLSIKGENVKALDGRSSLQRFQIAAVRDAKFTNQGKGAVWRTITVTGVPVAPPPAEAKGYTIDKAYYTLQGQRIDPSQIVQGQKVLVVISGRTNYAETRPIVVDDALPAGFEIEMTLSRDDAQNGPFRFVGDLSQPDVQEARDDRYVAALDVSANSGFAMAYVARAVTPGDYYLPGVEVKDLYRHDLYARTAGGRLTVTPR</sequence>
<dbReference type="Gene3D" id="2.60.40.1930">
    <property type="match status" value="1"/>
</dbReference>
<dbReference type="Pfam" id="PF07703">
    <property type="entry name" value="A2M_BRD"/>
    <property type="match status" value="1"/>
</dbReference>
<dbReference type="PANTHER" id="PTHR40094:SF1">
    <property type="entry name" value="UBIQUITIN DOMAIN-CONTAINING PROTEIN"/>
    <property type="match status" value="1"/>
</dbReference>
<dbReference type="InterPro" id="IPR051802">
    <property type="entry name" value="YfhM-like"/>
</dbReference>
<dbReference type="InterPro" id="IPR041203">
    <property type="entry name" value="Bact_A2M_MG5"/>
</dbReference>
<comment type="similarity">
    <text evidence="1">Belongs to the protease inhibitor I39 (alpha-2-macroglobulin) family. Bacterial alpha-2-macroglobulin subfamily.</text>
</comment>
<dbReference type="EMBL" id="AP018827">
    <property type="protein sequence ID" value="BBF81139.1"/>
    <property type="molecule type" value="Genomic_DNA"/>
</dbReference>
<dbReference type="GO" id="GO:0004866">
    <property type="term" value="F:endopeptidase inhibitor activity"/>
    <property type="evidence" value="ECO:0007669"/>
    <property type="project" value="InterPro"/>
</dbReference>
<gene>
    <name evidence="5" type="ORF">EM6_1734</name>
</gene>
<dbReference type="InterPro" id="IPR041462">
    <property type="entry name" value="Bact_A2M_MG6"/>
</dbReference>
<name>A0A3G9G9Q3_9CAUL</name>
<dbReference type="SUPFAM" id="SSF48239">
    <property type="entry name" value="Terpenoid cyclases/Protein prenyltransferases"/>
    <property type="match status" value="1"/>
</dbReference>
<dbReference type="InterPro" id="IPR001599">
    <property type="entry name" value="Macroglobln_a2"/>
</dbReference>
<dbReference type="SMART" id="SM01359">
    <property type="entry name" value="A2M_N_2"/>
    <property type="match status" value="1"/>
</dbReference>
<dbReference type="InterPro" id="IPR021868">
    <property type="entry name" value="Alpha_2_Macroglob_MG3"/>
</dbReference>
<dbReference type="Pfam" id="PF17962">
    <property type="entry name" value="bMG6"/>
    <property type="match status" value="1"/>
</dbReference>
<dbReference type="InterPro" id="IPR049120">
    <property type="entry name" value="A2M_bMG2"/>
</dbReference>
<dbReference type="InterPro" id="IPR008930">
    <property type="entry name" value="Terpenoid_cyclase/PrenylTrfase"/>
</dbReference>
<dbReference type="Pfam" id="PF17972">
    <property type="entry name" value="bMG5"/>
    <property type="match status" value="1"/>
</dbReference>
<evidence type="ECO:0000259" key="3">
    <source>
        <dbReference type="SMART" id="SM01359"/>
    </source>
</evidence>
<dbReference type="InterPro" id="IPR026284">
    <property type="entry name" value="A2MG_proteobact"/>
</dbReference>
<evidence type="ECO:0000256" key="1">
    <source>
        <dbReference type="ARBA" id="ARBA00010556"/>
    </source>
</evidence>
<keyword evidence="2" id="KW-0732">Signal</keyword>
<dbReference type="PANTHER" id="PTHR40094">
    <property type="entry name" value="ALPHA-2-MACROGLOBULIN HOMOLOG"/>
    <property type="match status" value="1"/>
</dbReference>
<dbReference type="InterPro" id="IPR011625">
    <property type="entry name" value="A2M_N_BRD"/>
</dbReference>
<feature type="domain" description="Alpha-2-macroglobulin" evidence="4">
    <location>
        <begin position="989"/>
        <end position="1078"/>
    </location>
</feature>
<dbReference type="CDD" id="cd02891">
    <property type="entry name" value="A2M_like"/>
    <property type="match status" value="1"/>
</dbReference>
<dbReference type="Pfam" id="PF01835">
    <property type="entry name" value="MG2"/>
    <property type="match status" value="1"/>
</dbReference>
<dbReference type="Gene3D" id="1.50.10.20">
    <property type="match status" value="1"/>
</dbReference>
<dbReference type="Pfam" id="PF00207">
    <property type="entry name" value="A2M"/>
    <property type="match status" value="1"/>
</dbReference>
<accession>A0A3G9G9Q3</accession>
<evidence type="ECO:0000259" key="4">
    <source>
        <dbReference type="SMART" id="SM01360"/>
    </source>
</evidence>
<dbReference type="Pfam" id="PF21142">
    <property type="entry name" value="A2M_bMG2"/>
    <property type="match status" value="1"/>
</dbReference>
<dbReference type="Pfam" id="PF11974">
    <property type="entry name" value="bMG3"/>
    <property type="match status" value="1"/>
</dbReference>
<dbReference type="InterPro" id="IPR041246">
    <property type="entry name" value="Bact_MG10"/>
</dbReference>
<organism evidence="5 6">
    <name type="scientific">Asticcacaulis excentricus</name>
    <dbReference type="NCBI Taxonomy" id="78587"/>
    <lineage>
        <taxon>Bacteria</taxon>
        <taxon>Pseudomonadati</taxon>
        <taxon>Pseudomonadota</taxon>
        <taxon>Alphaproteobacteria</taxon>
        <taxon>Caulobacterales</taxon>
        <taxon>Caulobacteraceae</taxon>
        <taxon>Asticcacaulis</taxon>
    </lineage>
</organism>
<protein>
    <recommendedName>
        <fullName evidence="7">Alpha-2-macroglobulin domain protein</fullName>
    </recommendedName>
</protein>
<proteinExistence type="inferred from homology"/>
<evidence type="ECO:0000256" key="2">
    <source>
        <dbReference type="ARBA" id="ARBA00022729"/>
    </source>
</evidence>
<dbReference type="Proteomes" id="UP000278756">
    <property type="component" value="Chromosome 1"/>
</dbReference>
<dbReference type="PIRSF" id="PIRSF038980">
    <property type="entry name" value="A2M_bac"/>
    <property type="match status" value="1"/>
</dbReference>
<dbReference type="SMART" id="SM01360">
    <property type="entry name" value="A2M"/>
    <property type="match status" value="1"/>
</dbReference>
<evidence type="ECO:0000313" key="5">
    <source>
        <dbReference type="EMBL" id="BBF81139.1"/>
    </source>
</evidence>
<evidence type="ECO:0008006" key="7">
    <source>
        <dbReference type="Google" id="ProtNLM"/>
    </source>
</evidence>
<dbReference type="RefSeq" id="WP_126422002.1">
    <property type="nucleotide sequence ID" value="NZ_AP018827.1"/>
</dbReference>
<feature type="domain" description="Alpha-2-macroglobulin bait region" evidence="3">
    <location>
        <begin position="779"/>
        <end position="930"/>
    </location>
</feature>
<evidence type="ECO:0000313" key="6">
    <source>
        <dbReference type="Proteomes" id="UP000278756"/>
    </source>
</evidence>
<reference evidence="6" key="2">
    <citation type="journal article" date="2017" name="Plant Physiol. Biochem.">
        <title>Differential oxidative and antioxidative response of duckweed Lemna minor toward plant growth promoting/inhibiting bacteria.</title>
        <authorList>
            <person name="Ishizawa H."/>
            <person name="Kuroda M."/>
            <person name="Morikawa M."/>
            <person name="Ike M."/>
        </authorList>
    </citation>
    <scope>NUCLEOTIDE SEQUENCE [LARGE SCALE GENOMIC DNA]</scope>
    <source>
        <strain evidence="6">M6</strain>
    </source>
</reference>